<dbReference type="EMBL" id="ASGP02000007">
    <property type="protein sequence ID" value="KAH9497313.1"/>
    <property type="molecule type" value="Genomic_DNA"/>
</dbReference>
<accession>A0A922HPF4</accession>
<dbReference type="Proteomes" id="UP000790347">
    <property type="component" value="Unassembled WGS sequence"/>
</dbReference>
<name>A0A922HPF4_DERFA</name>
<evidence type="ECO:0000313" key="1">
    <source>
        <dbReference type="EMBL" id="KAH9497313.1"/>
    </source>
</evidence>
<reference evidence="1" key="1">
    <citation type="submission" date="2013-05" db="EMBL/GenBank/DDBJ databases">
        <authorList>
            <person name="Yim A.K.Y."/>
            <person name="Chan T.F."/>
            <person name="Ji K.M."/>
            <person name="Liu X.Y."/>
            <person name="Zhou J.W."/>
            <person name="Li R.Q."/>
            <person name="Yang K.Y."/>
            <person name="Li J."/>
            <person name="Li M."/>
            <person name="Law P.T.W."/>
            <person name="Wu Y.L."/>
            <person name="Cai Z.L."/>
            <person name="Qin H."/>
            <person name="Bao Y."/>
            <person name="Leung R.K.K."/>
            <person name="Ng P.K.S."/>
            <person name="Zou J."/>
            <person name="Zhong X.J."/>
            <person name="Ran P.X."/>
            <person name="Zhong N.S."/>
            <person name="Liu Z.G."/>
            <person name="Tsui S.K.W."/>
        </authorList>
    </citation>
    <scope>NUCLEOTIDE SEQUENCE</scope>
    <source>
        <strain evidence="1">Derf</strain>
        <tissue evidence="1">Whole organism</tissue>
    </source>
</reference>
<organism evidence="1 2">
    <name type="scientific">Dermatophagoides farinae</name>
    <name type="common">American house dust mite</name>
    <dbReference type="NCBI Taxonomy" id="6954"/>
    <lineage>
        <taxon>Eukaryota</taxon>
        <taxon>Metazoa</taxon>
        <taxon>Ecdysozoa</taxon>
        <taxon>Arthropoda</taxon>
        <taxon>Chelicerata</taxon>
        <taxon>Arachnida</taxon>
        <taxon>Acari</taxon>
        <taxon>Acariformes</taxon>
        <taxon>Sarcoptiformes</taxon>
        <taxon>Astigmata</taxon>
        <taxon>Psoroptidia</taxon>
        <taxon>Analgoidea</taxon>
        <taxon>Pyroglyphidae</taxon>
        <taxon>Dermatophagoidinae</taxon>
        <taxon>Dermatophagoides</taxon>
    </lineage>
</organism>
<gene>
    <name evidence="1" type="ORF">DERF_013308</name>
</gene>
<keyword evidence="2" id="KW-1185">Reference proteome</keyword>
<sequence>MIPGAFTPTRARLPLLIGPLPSIGLPKASTTRPSNSIPIGTSTMAPVRLTISPSLINLSLPNTTIPTLSGSKFKAIP</sequence>
<evidence type="ECO:0000313" key="2">
    <source>
        <dbReference type="Proteomes" id="UP000790347"/>
    </source>
</evidence>
<reference evidence="1" key="2">
    <citation type="journal article" date="2022" name="Res Sq">
        <title>Comparative Genomics Reveals Insights into the Divergent Evolution of Astigmatic Mites and Household Pest Adaptations.</title>
        <authorList>
            <person name="Xiong Q."/>
            <person name="Wan A.T.-Y."/>
            <person name="Liu X.-Y."/>
            <person name="Fung C.S.-H."/>
            <person name="Xiao X."/>
            <person name="Malainual N."/>
            <person name="Hou J."/>
            <person name="Wang L."/>
            <person name="Wang M."/>
            <person name="Yang K."/>
            <person name="Cui Y."/>
            <person name="Leung E."/>
            <person name="Nong W."/>
            <person name="Shin S.-K."/>
            <person name="Au S."/>
            <person name="Jeong K.Y."/>
            <person name="Chew F.T."/>
            <person name="Hui J."/>
            <person name="Leung T.F."/>
            <person name="Tungtrongchitr A."/>
            <person name="Zhong N."/>
            <person name="Liu Z."/>
            <person name="Tsui S."/>
        </authorList>
    </citation>
    <scope>NUCLEOTIDE SEQUENCE</scope>
    <source>
        <strain evidence="1">Derf</strain>
        <tissue evidence="1">Whole organism</tissue>
    </source>
</reference>
<proteinExistence type="predicted"/>
<comment type="caution">
    <text evidence="1">The sequence shown here is derived from an EMBL/GenBank/DDBJ whole genome shotgun (WGS) entry which is preliminary data.</text>
</comment>
<dbReference type="AlphaFoldDB" id="A0A922HPF4"/>
<protein>
    <submittedName>
        <fullName evidence="1">Uncharacterized protein</fullName>
    </submittedName>
</protein>